<dbReference type="SUPFAM" id="SSF51197">
    <property type="entry name" value="Clavaminate synthase-like"/>
    <property type="match status" value="1"/>
</dbReference>
<feature type="transmembrane region" description="Helical" evidence="2">
    <location>
        <begin position="21"/>
        <end position="40"/>
    </location>
</feature>
<dbReference type="Gene3D" id="2.60.120.330">
    <property type="entry name" value="B-lactam Antibiotic, Isopenicillin N Synthase, Chain"/>
    <property type="match status" value="1"/>
</dbReference>
<sequence length="700" mass="77668">MASSLARRRNYKNVNDSRVNKNLLALVIIGGLLFIGYISFPPKLVKTKAFIDSDESLRSNDIAESQPVRLLLASHGRIMWYSPHDGITAVLHEGQGVHYGTFPGRTSDAGKLESVWVVLRPHNWHPKTTAEVLLELDAASGQELSRVQIPSRHTHDAVRVGDNIYICNTDEGSILQLSYPTMKMVRAVPLFTKKQHINTLAPQHDGKVWAMLHNMGRSSIVRADLSSEKPLIEVQISDVGEKAHGLVRWNGGFIILNSDNAALVWVKGLTEGSSSKESMGQVKQLWKDEGKHGKFLKGLAVIDEIAYFGVSEFSARSQRADAGMDSELAAYDLKKEVLLWRRRVPTRGLLNVISAPQLGQDSTYSAVYTTSPSTDGKRRHVESLEQERGGKWREGKAGGDEAGKNSLAQSAQERRTALVADGRVAGAMEKLQELGYPAFVGGYWESGLPFLDIHAKASPTAWKAGIQLPLTMVNISQLQSLMKGMPKQMWEEGEQAKTNAVIGGRKSNTQMYKPGVKAMYLMFSDRSIDHTFRFPYYNYFKDAIEPIINQVLGPGQLDKVVRMQFAYMPPEVSAIKVHRDTGGYATKAHRIHIPVLTNPQVTFEVCPVLDRRTRGAHFDVTDDIIKPGDCLPIPMEEGMVFELNNRVLHRVTNASPLDRVQLVVDVAEEPRSPKDVSPGAECQYIQARVVCQDTSSLKSP</sequence>
<keyword evidence="2" id="KW-1133">Transmembrane helix</keyword>
<evidence type="ECO:0000313" key="4">
    <source>
        <dbReference type="Proteomes" id="UP000232323"/>
    </source>
</evidence>
<keyword evidence="4" id="KW-1185">Reference proteome</keyword>
<reference evidence="3 4" key="1">
    <citation type="submission" date="2017-08" db="EMBL/GenBank/DDBJ databases">
        <title>Acidophilic green algal genome provides insights into adaptation to an acidic environment.</title>
        <authorList>
            <person name="Hirooka S."/>
            <person name="Hirose Y."/>
            <person name="Kanesaki Y."/>
            <person name="Higuchi S."/>
            <person name="Fujiwara T."/>
            <person name="Onuma R."/>
            <person name="Era A."/>
            <person name="Ohbayashi R."/>
            <person name="Uzuka A."/>
            <person name="Nozaki H."/>
            <person name="Yoshikawa H."/>
            <person name="Miyagishima S.Y."/>
        </authorList>
    </citation>
    <scope>NUCLEOTIDE SEQUENCE [LARGE SCALE GENOMIC DNA]</scope>
    <source>
        <strain evidence="3 4">NIES-2499</strain>
    </source>
</reference>
<comment type="caution">
    <text evidence="3">The sequence shown here is derived from an EMBL/GenBank/DDBJ whole genome shotgun (WGS) entry which is preliminary data.</text>
</comment>
<evidence type="ECO:0000256" key="1">
    <source>
        <dbReference type="SAM" id="MobiDB-lite"/>
    </source>
</evidence>
<dbReference type="Gene3D" id="2.130.10.10">
    <property type="entry name" value="YVTN repeat-like/Quinoprotein amine dehydrogenase"/>
    <property type="match status" value="1"/>
</dbReference>
<protein>
    <recommendedName>
        <fullName evidence="5">Aspartyl/asparaginy/proline hydroxylase domain-containing protein</fullName>
    </recommendedName>
</protein>
<name>A0A250XHR4_9CHLO</name>
<accession>A0A250XHR4</accession>
<keyword evidence="2" id="KW-0472">Membrane</keyword>
<dbReference type="InterPro" id="IPR011047">
    <property type="entry name" value="Quinoprotein_ADH-like_sf"/>
</dbReference>
<proteinExistence type="predicted"/>
<dbReference type="InterPro" id="IPR015943">
    <property type="entry name" value="WD40/YVTN_repeat-like_dom_sf"/>
</dbReference>
<organism evidence="3 4">
    <name type="scientific">Chlamydomonas eustigma</name>
    <dbReference type="NCBI Taxonomy" id="1157962"/>
    <lineage>
        <taxon>Eukaryota</taxon>
        <taxon>Viridiplantae</taxon>
        <taxon>Chlorophyta</taxon>
        <taxon>core chlorophytes</taxon>
        <taxon>Chlorophyceae</taxon>
        <taxon>CS clade</taxon>
        <taxon>Chlamydomonadales</taxon>
        <taxon>Chlamydomonadaceae</taxon>
        <taxon>Chlamydomonas</taxon>
    </lineage>
</organism>
<dbReference type="InterPro" id="IPR027443">
    <property type="entry name" value="IPNS-like_sf"/>
</dbReference>
<dbReference type="AlphaFoldDB" id="A0A250XHR4"/>
<dbReference type="Proteomes" id="UP000232323">
    <property type="component" value="Unassembled WGS sequence"/>
</dbReference>
<keyword evidence="2" id="KW-0812">Transmembrane</keyword>
<feature type="region of interest" description="Disordered" evidence="1">
    <location>
        <begin position="365"/>
        <end position="413"/>
    </location>
</feature>
<dbReference type="OrthoDB" id="411451at2759"/>
<feature type="compositionally biased region" description="Basic and acidic residues" evidence="1">
    <location>
        <begin position="381"/>
        <end position="403"/>
    </location>
</feature>
<dbReference type="SUPFAM" id="SSF50998">
    <property type="entry name" value="Quinoprotein alcohol dehydrogenase-like"/>
    <property type="match status" value="1"/>
</dbReference>
<evidence type="ECO:0000313" key="3">
    <source>
        <dbReference type="EMBL" id="GAX82340.1"/>
    </source>
</evidence>
<gene>
    <name evidence="3" type="ORF">CEUSTIGMA_g9769.t1</name>
</gene>
<dbReference type="EMBL" id="BEGY01000079">
    <property type="protein sequence ID" value="GAX82340.1"/>
    <property type="molecule type" value="Genomic_DNA"/>
</dbReference>
<evidence type="ECO:0008006" key="5">
    <source>
        <dbReference type="Google" id="ProtNLM"/>
    </source>
</evidence>
<evidence type="ECO:0000256" key="2">
    <source>
        <dbReference type="SAM" id="Phobius"/>
    </source>
</evidence>
<feature type="compositionally biased region" description="Polar residues" evidence="1">
    <location>
        <begin position="365"/>
        <end position="374"/>
    </location>
</feature>